<dbReference type="GO" id="GO:0019887">
    <property type="term" value="F:protein kinase regulator activity"/>
    <property type="evidence" value="ECO:0007669"/>
    <property type="project" value="TreeGrafter"/>
</dbReference>
<organism evidence="2 3">
    <name type="scientific">Phakopsora pachyrhizi</name>
    <name type="common">Asian soybean rust disease fungus</name>
    <dbReference type="NCBI Taxonomy" id="170000"/>
    <lineage>
        <taxon>Eukaryota</taxon>
        <taxon>Fungi</taxon>
        <taxon>Dikarya</taxon>
        <taxon>Basidiomycota</taxon>
        <taxon>Pucciniomycotina</taxon>
        <taxon>Pucciniomycetes</taxon>
        <taxon>Pucciniales</taxon>
        <taxon>Phakopsoraceae</taxon>
        <taxon>Phakopsora</taxon>
    </lineage>
</organism>
<dbReference type="GO" id="GO:0006417">
    <property type="term" value="P:regulation of translation"/>
    <property type="evidence" value="ECO:0007669"/>
    <property type="project" value="TreeGrafter"/>
</dbReference>
<comment type="caution">
    <text evidence="2">The sequence shown here is derived from an EMBL/GenBank/DDBJ whole genome shotgun (WGS) entry which is preliminary data.</text>
</comment>
<evidence type="ECO:0000313" key="2">
    <source>
        <dbReference type="EMBL" id="CAH7681040.1"/>
    </source>
</evidence>
<sequence length="219" mass="23875">MGLDSSQVDEVVEQLALIVDIMSFLAAEAAKVHDLCSKLIEDCLSVIGGYPQLIKAATTGLISIGLALAPDASDTDICVLLSGFLHPEAQAWYAALQAAQAKELLLEYNRFGMIIPESIEQEEPWKQQVALANALYQLALHWNKAEILPLFSFLIEQSLRDRHKELRTSMLAAGNSAINLHGSVHLEKSISVFQLTLLKSSTLSETKDYVTEAAALLLG</sequence>
<reference evidence="2" key="1">
    <citation type="submission" date="2022-06" db="EMBL/GenBank/DDBJ databases">
        <authorList>
            <consortium name="SYNGENTA / RWTH Aachen University"/>
        </authorList>
    </citation>
    <scope>NUCLEOTIDE SEQUENCE</scope>
</reference>
<evidence type="ECO:0000313" key="3">
    <source>
        <dbReference type="Proteomes" id="UP001153365"/>
    </source>
</evidence>
<protein>
    <submittedName>
        <fullName evidence="2">Uncharacterized protein</fullName>
    </submittedName>
</protein>
<dbReference type="PANTHER" id="PTHR23346">
    <property type="entry name" value="TRANSLATIONAL ACTIVATOR GCN1-RELATED"/>
    <property type="match status" value="1"/>
</dbReference>
<accession>A0AAV0B3D5</accession>
<dbReference type="GO" id="GO:0034198">
    <property type="term" value="P:cellular response to amino acid starvation"/>
    <property type="evidence" value="ECO:0007669"/>
    <property type="project" value="TreeGrafter"/>
</dbReference>
<evidence type="ECO:0000256" key="1">
    <source>
        <dbReference type="ARBA" id="ARBA00022737"/>
    </source>
</evidence>
<dbReference type="GO" id="GO:0005829">
    <property type="term" value="C:cytosol"/>
    <property type="evidence" value="ECO:0007669"/>
    <property type="project" value="TreeGrafter"/>
</dbReference>
<dbReference type="AlphaFoldDB" id="A0AAV0B3D5"/>
<dbReference type="EMBL" id="CALTRL010003377">
    <property type="protein sequence ID" value="CAH7681040.1"/>
    <property type="molecule type" value="Genomic_DNA"/>
</dbReference>
<name>A0AAV0B3D5_PHAPC</name>
<proteinExistence type="predicted"/>
<gene>
    <name evidence="2" type="ORF">PPACK8108_LOCUS13581</name>
</gene>
<keyword evidence="1" id="KW-0677">Repeat</keyword>
<dbReference type="PANTHER" id="PTHR23346:SF7">
    <property type="entry name" value="STALLED RIBOSOME SENSOR GCN1"/>
    <property type="match status" value="1"/>
</dbReference>
<keyword evidence="3" id="KW-1185">Reference proteome</keyword>
<dbReference type="Proteomes" id="UP001153365">
    <property type="component" value="Unassembled WGS sequence"/>
</dbReference>